<keyword evidence="4" id="KW-0472">Membrane</keyword>
<dbReference type="SUPFAM" id="SSF53822">
    <property type="entry name" value="Periplasmic binding protein-like I"/>
    <property type="match status" value="1"/>
</dbReference>
<keyword evidence="7" id="KW-1185">Reference proteome</keyword>
<dbReference type="GO" id="GO:0003700">
    <property type="term" value="F:DNA-binding transcription factor activity"/>
    <property type="evidence" value="ECO:0007669"/>
    <property type="project" value="TreeGrafter"/>
</dbReference>
<evidence type="ECO:0000259" key="5">
    <source>
        <dbReference type="PROSITE" id="PS50932"/>
    </source>
</evidence>
<evidence type="ECO:0000313" key="7">
    <source>
        <dbReference type="Proteomes" id="UP000732193"/>
    </source>
</evidence>
<sequence length="344" mass="37945">MKKKRVTLKLLAEETGFDISTISRVLRDDASLSIRSENVSIIKRAARELNYIPDTAARSLRSARSYSIGAILPSLQNQIHAQIVEGASRVFRDRGYSLIIAHSAGWADEREMVPDLIARNRVEGLMSLTYREDLRRFTNGQAGIVPFMAVNWSMPGFDSAVTLDERPGARLATEHLIDLGHRHIAHLSGDLRRFNAAERYAGYQDAHDKRNLPFSRELTQTAGYGYEDGARAMDELLDRKSGDFTAVFALSMLTAAGAIAALGRRGIRVPRDISVIGFNDGMLAEVMTPSLSTVAYPLADLGSAAAEGMISLVEKTVPTFRQVISGAQLIHRESTRSVRSRTRN</sequence>
<gene>
    <name evidence="6" type="ORF">JQV55_20160</name>
</gene>
<name>A0AAE2W1U2_9RHOB</name>
<evidence type="ECO:0000256" key="3">
    <source>
        <dbReference type="ARBA" id="ARBA00023163"/>
    </source>
</evidence>
<dbReference type="PANTHER" id="PTHR30146:SF120">
    <property type="entry name" value="ALANINE RACEMASE"/>
    <property type="match status" value="1"/>
</dbReference>
<feature type="domain" description="HTH lacI-type" evidence="5">
    <location>
        <begin position="6"/>
        <end position="62"/>
    </location>
</feature>
<dbReference type="Pfam" id="PF13377">
    <property type="entry name" value="Peripla_BP_3"/>
    <property type="match status" value="1"/>
</dbReference>
<dbReference type="SUPFAM" id="SSF47413">
    <property type="entry name" value="lambda repressor-like DNA-binding domains"/>
    <property type="match status" value="1"/>
</dbReference>
<dbReference type="InterPro" id="IPR046335">
    <property type="entry name" value="LacI/GalR-like_sensor"/>
</dbReference>
<keyword evidence="1" id="KW-0805">Transcription regulation</keyword>
<evidence type="ECO:0000313" key="6">
    <source>
        <dbReference type="EMBL" id="MBM1715896.1"/>
    </source>
</evidence>
<proteinExistence type="predicted"/>
<dbReference type="RefSeq" id="WP_203243603.1">
    <property type="nucleotide sequence ID" value="NZ_JAFBRH010000010.1"/>
</dbReference>
<dbReference type="EMBL" id="JAFBRM010000011">
    <property type="protein sequence ID" value="MBM1715896.1"/>
    <property type="molecule type" value="Genomic_DNA"/>
</dbReference>
<dbReference type="Gene3D" id="1.10.260.40">
    <property type="entry name" value="lambda repressor-like DNA-binding domains"/>
    <property type="match status" value="1"/>
</dbReference>
<keyword evidence="4" id="KW-0812">Transmembrane</keyword>
<keyword evidence="3" id="KW-0804">Transcription</keyword>
<evidence type="ECO:0000256" key="2">
    <source>
        <dbReference type="ARBA" id="ARBA00023125"/>
    </source>
</evidence>
<dbReference type="Proteomes" id="UP000732193">
    <property type="component" value="Unassembled WGS sequence"/>
</dbReference>
<dbReference type="InterPro" id="IPR028082">
    <property type="entry name" value="Peripla_BP_I"/>
</dbReference>
<keyword evidence="4" id="KW-1133">Transmembrane helix</keyword>
<organism evidence="6 7">
    <name type="scientific">Sulfitobacter geojensis</name>
    <dbReference type="NCBI Taxonomy" id="1342299"/>
    <lineage>
        <taxon>Bacteria</taxon>
        <taxon>Pseudomonadati</taxon>
        <taxon>Pseudomonadota</taxon>
        <taxon>Alphaproteobacteria</taxon>
        <taxon>Rhodobacterales</taxon>
        <taxon>Roseobacteraceae</taxon>
        <taxon>Sulfitobacter</taxon>
    </lineage>
</organism>
<dbReference type="CDD" id="cd06267">
    <property type="entry name" value="PBP1_LacI_sugar_binding-like"/>
    <property type="match status" value="1"/>
</dbReference>
<evidence type="ECO:0000256" key="4">
    <source>
        <dbReference type="SAM" id="Phobius"/>
    </source>
</evidence>
<protein>
    <submittedName>
        <fullName evidence="6">LacI family DNA-binding transcriptional regulator</fullName>
    </submittedName>
</protein>
<evidence type="ECO:0000256" key="1">
    <source>
        <dbReference type="ARBA" id="ARBA00023015"/>
    </source>
</evidence>
<comment type="caution">
    <text evidence="6">The sequence shown here is derived from an EMBL/GenBank/DDBJ whole genome shotgun (WGS) entry which is preliminary data.</text>
</comment>
<dbReference type="PROSITE" id="PS50932">
    <property type="entry name" value="HTH_LACI_2"/>
    <property type="match status" value="1"/>
</dbReference>
<dbReference type="InterPro" id="IPR010982">
    <property type="entry name" value="Lambda_DNA-bd_dom_sf"/>
</dbReference>
<reference evidence="6 7" key="1">
    <citation type="submission" date="2021-01" db="EMBL/GenBank/DDBJ databases">
        <title>Diatom-associated Roseobacters Show Island Model of Population Structure.</title>
        <authorList>
            <person name="Qu L."/>
            <person name="Feng X."/>
            <person name="Chen Y."/>
            <person name="Li L."/>
            <person name="Wang X."/>
            <person name="Hu Z."/>
            <person name="Wang H."/>
            <person name="Luo H."/>
        </authorList>
    </citation>
    <scope>NUCLEOTIDE SEQUENCE [LARGE SCALE GENOMIC DNA]</scope>
    <source>
        <strain evidence="6 7">TR60-84</strain>
    </source>
</reference>
<dbReference type="InterPro" id="IPR000843">
    <property type="entry name" value="HTH_LacI"/>
</dbReference>
<dbReference type="SMART" id="SM00354">
    <property type="entry name" value="HTH_LACI"/>
    <property type="match status" value="1"/>
</dbReference>
<dbReference type="PANTHER" id="PTHR30146">
    <property type="entry name" value="LACI-RELATED TRANSCRIPTIONAL REPRESSOR"/>
    <property type="match status" value="1"/>
</dbReference>
<dbReference type="AlphaFoldDB" id="A0AAE2W1U2"/>
<keyword evidence="2 6" id="KW-0238">DNA-binding</keyword>
<feature type="transmembrane region" description="Helical" evidence="4">
    <location>
        <begin position="244"/>
        <end position="263"/>
    </location>
</feature>
<dbReference type="GO" id="GO:0000976">
    <property type="term" value="F:transcription cis-regulatory region binding"/>
    <property type="evidence" value="ECO:0007669"/>
    <property type="project" value="TreeGrafter"/>
</dbReference>
<accession>A0AAE2W1U2</accession>
<dbReference type="Gene3D" id="3.40.50.2300">
    <property type="match status" value="2"/>
</dbReference>